<dbReference type="EMBL" id="CARXXK010000003">
    <property type="protein sequence ID" value="CAI6360255.1"/>
    <property type="molecule type" value="Genomic_DNA"/>
</dbReference>
<protein>
    <submittedName>
        <fullName evidence="2">Uncharacterized protein</fullName>
    </submittedName>
</protein>
<feature type="signal peptide" evidence="1">
    <location>
        <begin position="1"/>
        <end position="16"/>
    </location>
</feature>
<reference evidence="2 3" key="1">
    <citation type="submission" date="2023-01" db="EMBL/GenBank/DDBJ databases">
        <authorList>
            <person name="Whitehead M."/>
        </authorList>
    </citation>
    <scope>NUCLEOTIDE SEQUENCE [LARGE SCALE GENOMIC DNA]</scope>
</reference>
<sequence>MLSLFLMLIFIEYIYAGVKDDCLSEMNSVGLVHKIAGHGDSYREDKKETRKQLTTWNIVVSIQHYNTQQESIS</sequence>
<evidence type="ECO:0000313" key="2">
    <source>
        <dbReference type="EMBL" id="CAI6360255.1"/>
    </source>
</evidence>
<feature type="chain" id="PRO_5043684652" evidence="1">
    <location>
        <begin position="17"/>
        <end position="73"/>
    </location>
</feature>
<keyword evidence="3" id="KW-1185">Reference proteome</keyword>
<comment type="caution">
    <text evidence="2">The sequence shown here is derived from an EMBL/GenBank/DDBJ whole genome shotgun (WGS) entry which is preliminary data.</text>
</comment>
<dbReference type="AlphaFoldDB" id="A0AAV0WW38"/>
<accession>A0AAV0WW38</accession>
<dbReference type="Proteomes" id="UP001160148">
    <property type="component" value="Unassembled WGS sequence"/>
</dbReference>
<proteinExistence type="predicted"/>
<keyword evidence="1" id="KW-0732">Signal</keyword>
<evidence type="ECO:0000256" key="1">
    <source>
        <dbReference type="SAM" id="SignalP"/>
    </source>
</evidence>
<gene>
    <name evidence="2" type="ORF">MEUPH1_LOCUS15577</name>
</gene>
<evidence type="ECO:0000313" key="3">
    <source>
        <dbReference type="Proteomes" id="UP001160148"/>
    </source>
</evidence>
<organism evidence="2 3">
    <name type="scientific">Macrosiphum euphorbiae</name>
    <name type="common">potato aphid</name>
    <dbReference type="NCBI Taxonomy" id="13131"/>
    <lineage>
        <taxon>Eukaryota</taxon>
        <taxon>Metazoa</taxon>
        <taxon>Ecdysozoa</taxon>
        <taxon>Arthropoda</taxon>
        <taxon>Hexapoda</taxon>
        <taxon>Insecta</taxon>
        <taxon>Pterygota</taxon>
        <taxon>Neoptera</taxon>
        <taxon>Paraneoptera</taxon>
        <taxon>Hemiptera</taxon>
        <taxon>Sternorrhyncha</taxon>
        <taxon>Aphidomorpha</taxon>
        <taxon>Aphidoidea</taxon>
        <taxon>Aphididae</taxon>
        <taxon>Macrosiphini</taxon>
        <taxon>Macrosiphum</taxon>
    </lineage>
</organism>
<name>A0AAV0WW38_9HEMI</name>